<dbReference type="GeneID" id="63740143"/>
<dbReference type="EMBL" id="AZHE01000015">
    <property type="protein sequence ID" value="KHN96399.1"/>
    <property type="molecule type" value="Genomic_DNA"/>
</dbReference>
<dbReference type="Proteomes" id="UP000030816">
    <property type="component" value="Unassembled WGS sequence"/>
</dbReference>
<evidence type="ECO:0008006" key="3">
    <source>
        <dbReference type="Google" id="ProtNLM"/>
    </source>
</evidence>
<keyword evidence="2" id="KW-1185">Reference proteome</keyword>
<accession>A0A0B2WRX7</accession>
<dbReference type="OrthoDB" id="4934376at2759"/>
<organism evidence="1 2">
    <name type="scientific">Metarhizium album (strain ARSEF 1941)</name>
    <dbReference type="NCBI Taxonomy" id="1081103"/>
    <lineage>
        <taxon>Eukaryota</taxon>
        <taxon>Fungi</taxon>
        <taxon>Dikarya</taxon>
        <taxon>Ascomycota</taxon>
        <taxon>Pezizomycotina</taxon>
        <taxon>Sordariomycetes</taxon>
        <taxon>Hypocreomycetidae</taxon>
        <taxon>Hypocreales</taxon>
        <taxon>Clavicipitaceae</taxon>
        <taxon>Metarhizium</taxon>
    </lineage>
</organism>
<protein>
    <recommendedName>
        <fullName evidence="3">Protein-tyrosine phosphatase</fullName>
    </recommendedName>
</protein>
<dbReference type="STRING" id="1081103.A0A0B2WRX7"/>
<dbReference type="AlphaFoldDB" id="A0A0B2WRX7"/>
<name>A0A0B2WRX7_METAS</name>
<gene>
    <name evidence="1" type="ORF">MAM_05688</name>
</gene>
<dbReference type="RefSeq" id="XP_040677465.1">
    <property type="nucleotide sequence ID" value="XM_040824486.1"/>
</dbReference>
<proteinExistence type="predicted"/>
<reference evidence="1 2" key="1">
    <citation type="journal article" date="2014" name="Proc. Natl. Acad. Sci. U.S.A.">
        <title>Trajectory and genomic determinants of fungal-pathogen speciation and host adaptation.</title>
        <authorList>
            <person name="Hu X."/>
            <person name="Xiao G."/>
            <person name="Zheng P."/>
            <person name="Shang Y."/>
            <person name="Su Y."/>
            <person name="Zhang X."/>
            <person name="Liu X."/>
            <person name="Zhan S."/>
            <person name="St Leger R.J."/>
            <person name="Wang C."/>
        </authorList>
    </citation>
    <scope>NUCLEOTIDE SEQUENCE [LARGE SCALE GENOMIC DNA]</scope>
    <source>
        <strain evidence="1 2">ARSEF 1941</strain>
    </source>
</reference>
<evidence type="ECO:0000313" key="1">
    <source>
        <dbReference type="EMBL" id="KHN96399.1"/>
    </source>
</evidence>
<dbReference type="HOGENOM" id="CLU_475732_0_0_1"/>
<sequence>MAPHATVYVVVPEGPKGLGTPKYFRGQGGISESRLSAPGEEETLAEWQRLRDIRPHQNEQSIAFEDLFDVLTVGFPDDEHSWRRSAWSRIDPRGRSPARRVWIYELATSPNMLVQAPPDGRSNEIAFTQTLGGTVWSQVSRFTEISLSHPTIRDGAARLTGQDAWYPDWMNSVEVSWMLNPDYDSRWEAYGATQGIPSGVFNQAPEGMTRVELATDIMALVTSSRLLPDLRRRQTLRELLDWDTDREPERNFPLLRHAQPLRLEAAALPLIDWSLVQIPPEVQLALASGLATAAQCAAALQPFRNFFLRGPKGPKGRREVQADACDEIAGLIKSNSNVPPGCRKIKKVELEIALSDDFWAGTFDIVGGTLSGTAGKAEFVFGDAPDRGTEKKIAVDMQTAFGSEEIDIGGIDKIDITVEGDFWRWTPLRNDQFKIKDITLRAQCADPAFQAQNNKYLGLNSLYRHPGGWSFSRLKKKTVGTLHISTADWSFVPPCSIIKSLSYDFRIANVWGGGTNDDIYLTLGSGKQIFLASDPGAGFHKNGEINLKDTFGNDTINIRDFGRVALEDKEGEAWFSGDKWTFEGITFSATCADFPKRMQLKKFESVNQGVQYRQEGVPTWTGDISPEDWQELA</sequence>
<evidence type="ECO:0000313" key="2">
    <source>
        <dbReference type="Proteomes" id="UP000030816"/>
    </source>
</evidence>
<comment type="caution">
    <text evidence="1">The sequence shown here is derived from an EMBL/GenBank/DDBJ whole genome shotgun (WGS) entry which is preliminary data.</text>
</comment>